<evidence type="ECO:0000256" key="1">
    <source>
        <dbReference type="ARBA" id="ARBA00009080"/>
    </source>
</evidence>
<dbReference type="Gene3D" id="1.10.1040.10">
    <property type="entry name" value="N-(1-d-carboxylethyl)-l-norvaline Dehydrogenase, domain 2"/>
    <property type="match status" value="1"/>
</dbReference>
<evidence type="ECO:0000313" key="7">
    <source>
        <dbReference type="EMBL" id="MRI67392.1"/>
    </source>
</evidence>
<dbReference type="InterPro" id="IPR015815">
    <property type="entry name" value="HIBADH-related"/>
</dbReference>
<dbReference type="RefSeq" id="WP_153835982.1">
    <property type="nucleotide sequence ID" value="NZ_JBHUMW010000046.1"/>
</dbReference>
<dbReference type="SUPFAM" id="SSF51735">
    <property type="entry name" value="NAD(P)-binding Rossmann-fold domains"/>
    <property type="match status" value="1"/>
</dbReference>
<evidence type="ECO:0000256" key="4">
    <source>
        <dbReference type="PIRSR" id="PIRSR000103-1"/>
    </source>
</evidence>
<keyword evidence="2" id="KW-0560">Oxidoreductase</keyword>
<proteinExistence type="inferred from homology"/>
<dbReference type="PANTHER" id="PTHR43060">
    <property type="entry name" value="3-HYDROXYISOBUTYRATE DEHYDROGENASE-LIKE 1, MITOCHONDRIAL-RELATED"/>
    <property type="match status" value="1"/>
</dbReference>
<comment type="caution">
    <text evidence="7">The sequence shown here is derived from an EMBL/GenBank/DDBJ whole genome shotgun (WGS) entry which is preliminary data.</text>
</comment>
<gene>
    <name evidence="7" type="ORF">GH885_13745</name>
</gene>
<evidence type="ECO:0000259" key="6">
    <source>
        <dbReference type="Pfam" id="PF14833"/>
    </source>
</evidence>
<name>A0A6N7R191_9BACI</name>
<evidence type="ECO:0000259" key="5">
    <source>
        <dbReference type="Pfam" id="PF03446"/>
    </source>
</evidence>
<accession>A0A6N7R191</accession>
<dbReference type="PIRSF" id="PIRSF000103">
    <property type="entry name" value="HIBADH"/>
    <property type="match status" value="1"/>
</dbReference>
<feature type="active site" evidence="4">
    <location>
        <position position="172"/>
    </location>
</feature>
<evidence type="ECO:0000256" key="2">
    <source>
        <dbReference type="ARBA" id="ARBA00023002"/>
    </source>
</evidence>
<protein>
    <submittedName>
        <fullName evidence="7">NAD-binding protein</fullName>
    </submittedName>
</protein>
<feature type="domain" description="3-hydroxyisobutyrate dehydrogenase-like NAD-binding" evidence="6">
    <location>
        <begin position="166"/>
        <end position="285"/>
    </location>
</feature>
<dbReference type="GO" id="GO:0051287">
    <property type="term" value="F:NAD binding"/>
    <property type="evidence" value="ECO:0007669"/>
    <property type="project" value="InterPro"/>
</dbReference>
<keyword evidence="8" id="KW-1185">Reference proteome</keyword>
<comment type="similarity">
    <text evidence="1">Belongs to the HIBADH-related family.</text>
</comment>
<reference evidence="7 8" key="1">
    <citation type="submission" date="2019-10" db="EMBL/GenBank/DDBJ databases">
        <title>Gracilibacillus salitolerans sp. nov., a moderate halophile isolated from a saline soil in northwest China.</title>
        <authorList>
            <person name="Gan L."/>
        </authorList>
    </citation>
    <scope>NUCLEOTIDE SEQUENCE [LARGE SCALE GENOMIC DNA]</scope>
    <source>
        <strain evidence="7 8">TP2-8</strain>
    </source>
</reference>
<dbReference type="Pfam" id="PF14833">
    <property type="entry name" value="NAD_binding_11"/>
    <property type="match status" value="1"/>
</dbReference>
<dbReference type="Proteomes" id="UP000435187">
    <property type="component" value="Unassembled WGS sequence"/>
</dbReference>
<dbReference type="InterPro" id="IPR013328">
    <property type="entry name" value="6PGD_dom2"/>
</dbReference>
<dbReference type="Gene3D" id="3.40.50.720">
    <property type="entry name" value="NAD(P)-binding Rossmann-like Domain"/>
    <property type="match status" value="1"/>
</dbReference>
<dbReference type="EMBL" id="WJEE01000031">
    <property type="protein sequence ID" value="MRI67392.1"/>
    <property type="molecule type" value="Genomic_DNA"/>
</dbReference>
<keyword evidence="3" id="KW-0520">NAD</keyword>
<feature type="domain" description="6-phosphogluconate dehydrogenase NADP-binding" evidence="5">
    <location>
        <begin position="4"/>
        <end position="161"/>
    </location>
</feature>
<dbReference type="Pfam" id="PF03446">
    <property type="entry name" value="NAD_binding_2"/>
    <property type="match status" value="1"/>
</dbReference>
<dbReference type="InterPro" id="IPR029154">
    <property type="entry name" value="HIBADH-like_NADP-bd"/>
</dbReference>
<dbReference type="InterPro" id="IPR008927">
    <property type="entry name" value="6-PGluconate_DH-like_C_sf"/>
</dbReference>
<organism evidence="7 8">
    <name type="scientific">Gracilibacillus thailandensis</name>
    <dbReference type="NCBI Taxonomy" id="563735"/>
    <lineage>
        <taxon>Bacteria</taxon>
        <taxon>Bacillati</taxon>
        <taxon>Bacillota</taxon>
        <taxon>Bacilli</taxon>
        <taxon>Bacillales</taxon>
        <taxon>Bacillaceae</taxon>
        <taxon>Gracilibacillus</taxon>
    </lineage>
</organism>
<dbReference type="GO" id="GO:0016491">
    <property type="term" value="F:oxidoreductase activity"/>
    <property type="evidence" value="ECO:0007669"/>
    <property type="project" value="UniProtKB-KW"/>
</dbReference>
<evidence type="ECO:0000256" key="3">
    <source>
        <dbReference type="ARBA" id="ARBA00023027"/>
    </source>
</evidence>
<dbReference type="SUPFAM" id="SSF48179">
    <property type="entry name" value="6-phosphogluconate dehydrogenase C-terminal domain-like"/>
    <property type="match status" value="1"/>
</dbReference>
<dbReference type="GO" id="GO:0050661">
    <property type="term" value="F:NADP binding"/>
    <property type="evidence" value="ECO:0007669"/>
    <property type="project" value="InterPro"/>
</dbReference>
<dbReference type="PANTHER" id="PTHR43060:SF15">
    <property type="entry name" value="3-HYDROXYISOBUTYRATE DEHYDROGENASE-LIKE 1, MITOCHONDRIAL-RELATED"/>
    <property type="match status" value="1"/>
</dbReference>
<dbReference type="InterPro" id="IPR006115">
    <property type="entry name" value="6PGDH_NADP-bd"/>
</dbReference>
<dbReference type="InterPro" id="IPR036291">
    <property type="entry name" value="NAD(P)-bd_dom_sf"/>
</dbReference>
<sequence>MTTTIGFIGTGVMGKSMATHLIEAGYEVHLFTRTKAKAQELLDAGAVWEESIASLAQRVNVIISIVGYPYDVETIYLGEDGIITHAQPGTYLIDMTTSDPVLAETISQAAEKKDLHSLDAPVSGGDIGAKNGKLTIMAGGKEKDFEAMRPIFEKLGENIVLQGPAGAGQHTKMANQITIASNMIGVSEAIMYAKKAGLDPVRVLKSISTGAAGSWSLSNLAPRMIKGDSDPGFYIKHFIKDMKIALANAKKMGLQTPGLALSLELYEELAEKGLEDRGTQALIKWFEGNL</sequence>
<evidence type="ECO:0000313" key="8">
    <source>
        <dbReference type="Proteomes" id="UP000435187"/>
    </source>
</evidence>
<dbReference type="AlphaFoldDB" id="A0A6N7R191"/>